<dbReference type="PaxDb" id="1198114-AciX9_3536"/>
<dbReference type="KEGG" id="acm:AciX9_3536"/>
<accession>E8X4Q2</accession>
<proteinExistence type="predicted"/>
<dbReference type="HOGENOM" id="CLU_072073_0_0_0"/>
<sequence length="232" mass="26019">MGSPAQEADLPEPAKVKKSEETRTRILEAALAIFKERGFEKATMREIATEAGVAVGAAYYYFDSKDALVMAFYERSQMEMHPSMEAGLDRARTLEARLRVIISTKFDYFAPNRRLLAALSAHTDPEHPLSPFSAETVAIREQDIASFERAVSESGVKLPATTAPYLGRLLWMYQMGLILFWVYDKSESQSRTALLYEKTLKMLLVTLKLAGIPLLRPLHRLAGELLAVIYDA</sequence>
<dbReference type="PRINTS" id="PR00455">
    <property type="entry name" value="HTHTETR"/>
</dbReference>
<dbReference type="InterPro" id="IPR001647">
    <property type="entry name" value="HTH_TetR"/>
</dbReference>
<dbReference type="AlphaFoldDB" id="E8X4Q2"/>
<dbReference type="OrthoDB" id="116659at2"/>
<dbReference type="InterPro" id="IPR036271">
    <property type="entry name" value="Tet_transcr_reg_TetR-rel_C_sf"/>
</dbReference>
<dbReference type="GO" id="GO:0003700">
    <property type="term" value="F:DNA-binding transcription factor activity"/>
    <property type="evidence" value="ECO:0007669"/>
    <property type="project" value="TreeGrafter"/>
</dbReference>
<dbReference type="EMBL" id="CP002480">
    <property type="protein sequence ID" value="ADW70541.1"/>
    <property type="molecule type" value="Genomic_DNA"/>
</dbReference>
<feature type="DNA-binding region" description="H-T-H motif" evidence="2">
    <location>
        <begin position="43"/>
        <end position="62"/>
    </location>
</feature>
<dbReference type="PANTHER" id="PTHR30055">
    <property type="entry name" value="HTH-TYPE TRANSCRIPTIONAL REGULATOR RUTR"/>
    <property type="match status" value="1"/>
</dbReference>
<evidence type="ECO:0000256" key="2">
    <source>
        <dbReference type="PROSITE-ProRule" id="PRU00335"/>
    </source>
</evidence>
<evidence type="ECO:0000313" key="5">
    <source>
        <dbReference type="Proteomes" id="UP000000343"/>
    </source>
</evidence>
<dbReference type="InterPro" id="IPR023772">
    <property type="entry name" value="DNA-bd_HTH_TetR-type_CS"/>
</dbReference>
<name>E8X4Q2_GRATM</name>
<evidence type="ECO:0000313" key="4">
    <source>
        <dbReference type="EMBL" id="ADW70541.1"/>
    </source>
</evidence>
<dbReference type="PROSITE" id="PS50977">
    <property type="entry name" value="HTH_TETR_2"/>
    <property type="match status" value="1"/>
</dbReference>
<organism evidence="5">
    <name type="scientific">Granulicella tundricola (strain ATCC BAA-1859 / DSM 23138 / MP5ACTX9)</name>
    <dbReference type="NCBI Taxonomy" id="1198114"/>
    <lineage>
        <taxon>Bacteria</taxon>
        <taxon>Pseudomonadati</taxon>
        <taxon>Acidobacteriota</taxon>
        <taxon>Terriglobia</taxon>
        <taxon>Terriglobales</taxon>
        <taxon>Acidobacteriaceae</taxon>
        <taxon>Granulicella</taxon>
    </lineage>
</organism>
<dbReference type="PROSITE" id="PS01081">
    <property type="entry name" value="HTH_TETR_1"/>
    <property type="match status" value="1"/>
</dbReference>
<reference evidence="5" key="1">
    <citation type="submission" date="2011-01" db="EMBL/GenBank/DDBJ databases">
        <title>Complete sequence of chromosome of Acidobacterium sp. MP5ACTX9.</title>
        <authorList>
            <consortium name="US DOE Joint Genome Institute"/>
            <person name="Lucas S."/>
            <person name="Copeland A."/>
            <person name="Lapidus A."/>
            <person name="Cheng J.-F."/>
            <person name="Goodwin L."/>
            <person name="Pitluck S."/>
            <person name="Teshima H."/>
            <person name="Detter J.C."/>
            <person name="Han C."/>
            <person name="Tapia R."/>
            <person name="Land M."/>
            <person name="Hauser L."/>
            <person name="Kyrpides N."/>
            <person name="Ivanova N."/>
            <person name="Ovchinnikova G."/>
            <person name="Pagani I."/>
            <person name="Rawat S.R."/>
            <person name="Mannisto M."/>
            <person name="Haggblom M.M."/>
            <person name="Woyke T."/>
        </authorList>
    </citation>
    <scope>NUCLEOTIDE SEQUENCE [LARGE SCALE GENOMIC DNA]</scope>
    <source>
        <strain evidence="5">MP5ACTX9</strain>
    </source>
</reference>
<protein>
    <submittedName>
        <fullName evidence="4">Transcriptional regulator, TetR family</fullName>
    </submittedName>
</protein>
<dbReference type="Pfam" id="PF17931">
    <property type="entry name" value="TetR_C_23"/>
    <property type="match status" value="1"/>
</dbReference>
<evidence type="ECO:0000259" key="3">
    <source>
        <dbReference type="PROSITE" id="PS50977"/>
    </source>
</evidence>
<dbReference type="eggNOG" id="COG1309">
    <property type="taxonomic scope" value="Bacteria"/>
</dbReference>
<keyword evidence="1 2" id="KW-0238">DNA-binding</keyword>
<dbReference type="Proteomes" id="UP000000343">
    <property type="component" value="Chromosome"/>
</dbReference>
<dbReference type="RefSeq" id="WP_013581852.1">
    <property type="nucleotide sequence ID" value="NC_015064.1"/>
</dbReference>
<gene>
    <name evidence="4" type="ordered locus">AciX9_3536</name>
</gene>
<dbReference type="SUPFAM" id="SSF48498">
    <property type="entry name" value="Tetracyclin repressor-like, C-terminal domain"/>
    <property type="match status" value="1"/>
</dbReference>
<keyword evidence="5" id="KW-1185">Reference proteome</keyword>
<dbReference type="STRING" id="1198114.AciX9_3536"/>
<dbReference type="GO" id="GO:0000976">
    <property type="term" value="F:transcription cis-regulatory region binding"/>
    <property type="evidence" value="ECO:0007669"/>
    <property type="project" value="TreeGrafter"/>
</dbReference>
<dbReference type="SUPFAM" id="SSF46689">
    <property type="entry name" value="Homeodomain-like"/>
    <property type="match status" value="1"/>
</dbReference>
<dbReference type="Gene3D" id="1.10.357.10">
    <property type="entry name" value="Tetracycline Repressor, domain 2"/>
    <property type="match status" value="1"/>
</dbReference>
<dbReference type="PANTHER" id="PTHR30055:SF223">
    <property type="entry name" value="HTH-TYPE TRANSCRIPTIONAL REGULATOR UIDR"/>
    <property type="match status" value="1"/>
</dbReference>
<dbReference type="InterPro" id="IPR041673">
    <property type="entry name" value="TetR_C_23"/>
</dbReference>
<dbReference type="InterPro" id="IPR009057">
    <property type="entry name" value="Homeodomain-like_sf"/>
</dbReference>
<dbReference type="InterPro" id="IPR050109">
    <property type="entry name" value="HTH-type_TetR-like_transc_reg"/>
</dbReference>
<dbReference type="Pfam" id="PF00440">
    <property type="entry name" value="TetR_N"/>
    <property type="match status" value="1"/>
</dbReference>
<feature type="domain" description="HTH tetR-type" evidence="3">
    <location>
        <begin position="20"/>
        <end position="80"/>
    </location>
</feature>
<evidence type="ECO:0000256" key="1">
    <source>
        <dbReference type="ARBA" id="ARBA00023125"/>
    </source>
</evidence>